<dbReference type="FunFam" id="3.30.830.10:FF:000005">
    <property type="entry name" value="nardilysin isoform X1"/>
    <property type="match status" value="1"/>
</dbReference>
<proteinExistence type="inferred from homology"/>
<evidence type="ECO:0000313" key="13">
    <source>
        <dbReference type="Proteomes" id="UP001153712"/>
    </source>
</evidence>
<dbReference type="SUPFAM" id="SSF63411">
    <property type="entry name" value="LuxS/MPP-like metallohydrolase"/>
    <property type="match status" value="4"/>
</dbReference>
<keyword evidence="6" id="KW-0482">Metalloprotease</keyword>
<sequence>MNSSGDFDVLETPIKSESDKKIYKVIKLKNELVACIISDPSSNSPQGTNNAPQNDNNGPEDINQNKDEKKAAAMLSINVGSFSDPEEVQGLAHFLEHMVFMGSEKYPTENDFSSFVSKRGGSYNAFTESERTCFYFDCLEKHLKETLDRFAQFFIGPLLLKDSMTREREAVDSEFQMASVCDYVRKNQIILGLAEEGSPVRKFACGNLKTLKSGVGDDELREITERFRARHYSSNRMAFAIQSRLTVEELQELIVEIFTAVPNNGLPKLDFECSGDVFDTPAFNRIYYMKPIDEQIELCLTWRIPNLYEKYKTKTQYYFQYILGDEGTGSLLSYLKKRVWATSLYSFGEDNSIYTSLGVIVQLTEEGCRHVFDIIEAIFSYAKLVRDAGPVEYIHEDIKTVRDASFRFSCEESSLNTVLELEEAMHRYPPELFLTGSKIHYDFDPDEIASVSERLTVDYANIFITNKHLPDGLQFDKTEKWCRTEYTDVPIPEDLIDKCRAIEPFEEFSIPPSNPYIVHNFAIVPEEPDHPEYPRRIVGDDRLELWYRRDQKFKLPFAYYNISMRSSYFAESAKNAVLGELFTDLLSYYLNEETYQARQAELSQTVYFDDASITVTVEGFNEKLPVLIDVITKYFSEIRSYISEKTFSELKEEMMKTEYNAFKSPAGLNAVVFRKIYNKTYWTCLDKYNELLNINYEDLLNFIDTFKEELYLKVLIQGNVLPEVAIDTVNALAESLRFDPLPDAKLPSTIVNKLPIGEKCVLLESFDKSNPNSDIQNYYQVGEYRLKDSVILDLIMMVLEEPAFDALRTKEQLGYSVYCGSSTMDGILVFFVSVTTQAHKFTTEHVDERIEAFIRGSQSILEGTSEEEFRRVREDYVKTKECVDVHLAHEVWRNWDEIDESDYVFDRQKREIRAAEEVTWEEVKRWWRRHNHFGDKENFRKVSVQVRGHVQDEEGKTTVVDELYGKPVSLVCLSGKEREGVEYFVRNIDEFKERLENYPPKVMKKCI</sequence>
<feature type="region of interest" description="Disordered" evidence="8">
    <location>
        <begin position="39"/>
        <end position="64"/>
    </location>
</feature>
<comment type="similarity">
    <text evidence="1 7">Belongs to the peptidase M16 family.</text>
</comment>
<dbReference type="AlphaFoldDB" id="A0A9N9TRL8"/>
<keyword evidence="3" id="KW-0479">Metal-binding</keyword>
<dbReference type="Proteomes" id="UP001153712">
    <property type="component" value="Chromosome 5"/>
</dbReference>
<dbReference type="Gene3D" id="3.30.830.10">
    <property type="entry name" value="Metalloenzyme, LuxS/M16 peptidase-like"/>
    <property type="match status" value="4"/>
</dbReference>
<dbReference type="PROSITE" id="PS00143">
    <property type="entry name" value="INSULINASE"/>
    <property type="match status" value="1"/>
</dbReference>
<dbReference type="Pfam" id="PF00675">
    <property type="entry name" value="Peptidase_M16"/>
    <property type="match status" value="1"/>
</dbReference>
<keyword evidence="5" id="KW-0862">Zinc</keyword>
<dbReference type="GO" id="GO:0004222">
    <property type="term" value="F:metalloendopeptidase activity"/>
    <property type="evidence" value="ECO:0007669"/>
    <property type="project" value="InterPro"/>
</dbReference>
<dbReference type="GO" id="GO:0006508">
    <property type="term" value="P:proteolysis"/>
    <property type="evidence" value="ECO:0007669"/>
    <property type="project" value="UniProtKB-KW"/>
</dbReference>
<feature type="domain" description="Peptidase M16 N-terminal" evidence="9">
    <location>
        <begin position="64"/>
        <end position="181"/>
    </location>
</feature>
<gene>
    <name evidence="12" type="ORF">PHYEVI_LOCUS8288</name>
</gene>
<accession>A0A9N9TRL8</accession>
<evidence type="ECO:0000256" key="1">
    <source>
        <dbReference type="ARBA" id="ARBA00007261"/>
    </source>
</evidence>
<evidence type="ECO:0000256" key="4">
    <source>
        <dbReference type="ARBA" id="ARBA00022801"/>
    </source>
</evidence>
<dbReference type="OrthoDB" id="952271at2759"/>
<dbReference type="FunFam" id="3.30.830.10:FF:000027">
    <property type="entry name" value="nardilysin isoform X1"/>
    <property type="match status" value="1"/>
</dbReference>
<organism evidence="12 13">
    <name type="scientific">Phyllotreta striolata</name>
    <name type="common">Striped flea beetle</name>
    <name type="synonym">Crioceris striolata</name>
    <dbReference type="NCBI Taxonomy" id="444603"/>
    <lineage>
        <taxon>Eukaryota</taxon>
        <taxon>Metazoa</taxon>
        <taxon>Ecdysozoa</taxon>
        <taxon>Arthropoda</taxon>
        <taxon>Hexapoda</taxon>
        <taxon>Insecta</taxon>
        <taxon>Pterygota</taxon>
        <taxon>Neoptera</taxon>
        <taxon>Endopterygota</taxon>
        <taxon>Coleoptera</taxon>
        <taxon>Polyphaga</taxon>
        <taxon>Cucujiformia</taxon>
        <taxon>Chrysomeloidea</taxon>
        <taxon>Chrysomelidae</taxon>
        <taxon>Galerucinae</taxon>
        <taxon>Alticini</taxon>
        <taxon>Phyllotreta</taxon>
    </lineage>
</organism>
<evidence type="ECO:0000256" key="3">
    <source>
        <dbReference type="ARBA" id="ARBA00022723"/>
    </source>
</evidence>
<dbReference type="InterPro" id="IPR050626">
    <property type="entry name" value="Peptidase_M16"/>
</dbReference>
<name>A0A9N9TRL8_PHYSR</name>
<feature type="domain" description="Peptidase M16 middle/third" evidence="11">
    <location>
        <begin position="406"/>
        <end position="690"/>
    </location>
</feature>
<keyword evidence="2" id="KW-0645">Protease</keyword>
<keyword evidence="4" id="KW-0378">Hydrolase</keyword>
<dbReference type="InterPro" id="IPR001431">
    <property type="entry name" value="Pept_M16_Zn_BS"/>
</dbReference>
<dbReference type="InterPro" id="IPR032632">
    <property type="entry name" value="Peptidase_M16_M"/>
</dbReference>
<keyword evidence="13" id="KW-1185">Reference proteome</keyword>
<evidence type="ECO:0000256" key="2">
    <source>
        <dbReference type="ARBA" id="ARBA00022670"/>
    </source>
</evidence>
<feature type="domain" description="Peptidase M16 C-terminal" evidence="10">
    <location>
        <begin position="693"/>
        <end position="874"/>
    </location>
</feature>
<dbReference type="InterPro" id="IPR011765">
    <property type="entry name" value="Pept_M16_N"/>
</dbReference>
<evidence type="ECO:0008006" key="14">
    <source>
        <dbReference type="Google" id="ProtNLM"/>
    </source>
</evidence>
<evidence type="ECO:0000256" key="7">
    <source>
        <dbReference type="RuleBase" id="RU004447"/>
    </source>
</evidence>
<dbReference type="InterPro" id="IPR011249">
    <property type="entry name" value="Metalloenz_LuxS/M16"/>
</dbReference>
<evidence type="ECO:0000256" key="6">
    <source>
        <dbReference type="ARBA" id="ARBA00023049"/>
    </source>
</evidence>
<evidence type="ECO:0000259" key="9">
    <source>
        <dbReference type="Pfam" id="PF00675"/>
    </source>
</evidence>
<dbReference type="PANTHER" id="PTHR43690:SF18">
    <property type="entry name" value="INSULIN-DEGRADING ENZYME-RELATED"/>
    <property type="match status" value="1"/>
</dbReference>
<dbReference type="InterPro" id="IPR007863">
    <property type="entry name" value="Peptidase_M16_C"/>
</dbReference>
<evidence type="ECO:0000259" key="11">
    <source>
        <dbReference type="Pfam" id="PF16187"/>
    </source>
</evidence>
<evidence type="ECO:0000256" key="5">
    <source>
        <dbReference type="ARBA" id="ARBA00022833"/>
    </source>
</evidence>
<dbReference type="Pfam" id="PF16187">
    <property type="entry name" value="Peptidase_M16_M"/>
    <property type="match status" value="1"/>
</dbReference>
<protein>
    <recommendedName>
        <fullName evidence="14">Nardilysin</fullName>
    </recommendedName>
</protein>
<dbReference type="Pfam" id="PF05193">
    <property type="entry name" value="Peptidase_M16_C"/>
    <property type="match status" value="2"/>
</dbReference>
<evidence type="ECO:0000256" key="8">
    <source>
        <dbReference type="SAM" id="MobiDB-lite"/>
    </source>
</evidence>
<evidence type="ECO:0000259" key="10">
    <source>
        <dbReference type="Pfam" id="PF05193"/>
    </source>
</evidence>
<feature type="compositionally biased region" description="Polar residues" evidence="8">
    <location>
        <begin position="39"/>
        <end position="57"/>
    </location>
</feature>
<dbReference type="GO" id="GO:0046872">
    <property type="term" value="F:metal ion binding"/>
    <property type="evidence" value="ECO:0007669"/>
    <property type="project" value="UniProtKB-KW"/>
</dbReference>
<dbReference type="EMBL" id="OU900098">
    <property type="protein sequence ID" value="CAG9861965.1"/>
    <property type="molecule type" value="Genomic_DNA"/>
</dbReference>
<dbReference type="PANTHER" id="PTHR43690">
    <property type="entry name" value="NARDILYSIN"/>
    <property type="match status" value="1"/>
</dbReference>
<feature type="domain" description="Peptidase M16 C-terminal" evidence="10">
    <location>
        <begin position="226"/>
        <end position="399"/>
    </location>
</feature>
<evidence type="ECO:0000313" key="12">
    <source>
        <dbReference type="EMBL" id="CAG9861965.1"/>
    </source>
</evidence>
<reference evidence="12" key="1">
    <citation type="submission" date="2022-01" db="EMBL/GenBank/DDBJ databases">
        <authorList>
            <person name="King R."/>
        </authorList>
    </citation>
    <scope>NUCLEOTIDE SEQUENCE</scope>
</reference>